<reference evidence="1" key="1">
    <citation type="submission" date="2020-05" db="EMBL/GenBank/DDBJ databases">
        <authorList>
            <person name="Chiriac C."/>
            <person name="Salcher M."/>
            <person name="Ghai R."/>
            <person name="Kavagutti S V."/>
        </authorList>
    </citation>
    <scope>NUCLEOTIDE SEQUENCE</scope>
</reference>
<protein>
    <submittedName>
        <fullName evidence="1">Unannotated protein</fullName>
    </submittedName>
</protein>
<evidence type="ECO:0000313" key="1">
    <source>
        <dbReference type="EMBL" id="CAB4758355.1"/>
    </source>
</evidence>
<dbReference type="EMBL" id="CAEZYW010000322">
    <property type="protein sequence ID" value="CAB4758355.1"/>
    <property type="molecule type" value="Genomic_DNA"/>
</dbReference>
<dbReference type="AlphaFoldDB" id="A0A6J6UGA3"/>
<name>A0A6J6UGA3_9ZZZZ</name>
<gene>
    <name evidence="1" type="ORF">UFOPK2786_01687</name>
</gene>
<accession>A0A6J6UGA3</accession>
<organism evidence="1">
    <name type="scientific">freshwater metagenome</name>
    <dbReference type="NCBI Taxonomy" id="449393"/>
    <lineage>
        <taxon>unclassified sequences</taxon>
        <taxon>metagenomes</taxon>
        <taxon>ecological metagenomes</taxon>
    </lineage>
</organism>
<sequence>MTLLAALTATTTANVSTALQNDEARELGLLNLLEPRFERAPRPAARRLVGILGDVFDATLPILTLRTGMPVARARELVILRGADAALGGWARHFGFAVGVLGGTVCALRDLAEGLEPLSAPPGVSSLAERLEPVMFLAAVAASMREDIAPLDHIREGLGLDDTQLAALFGVKRQAVAQWRSRDIPIGRRSAVNDVLATVQLLERKLKPGQLPFLAASPVEALGGATLLQSLAADPAQTRAAYEAAFDYAVSA</sequence>
<proteinExistence type="predicted"/>